<dbReference type="EMBL" id="CP144698">
    <property type="protein sequence ID" value="WVZ17106.1"/>
    <property type="molecule type" value="Genomic_DNA"/>
</dbReference>
<dbReference type="GO" id="GO:0003723">
    <property type="term" value="F:RNA binding"/>
    <property type="evidence" value="ECO:0007669"/>
    <property type="project" value="InterPro"/>
</dbReference>
<dbReference type="InterPro" id="IPR011990">
    <property type="entry name" value="TPR-like_helical_dom_sf"/>
</dbReference>
<proteinExistence type="predicted"/>
<dbReference type="Proteomes" id="UP001374535">
    <property type="component" value="Chromosome 3"/>
</dbReference>
<evidence type="ECO:0008006" key="3">
    <source>
        <dbReference type="Google" id="ProtNLM"/>
    </source>
</evidence>
<dbReference type="GO" id="GO:0009451">
    <property type="term" value="P:RNA modification"/>
    <property type="evidence" value="ECO:0007669"/>
    <property type="project" value="InterPro"/>
</dbReference>
<evidence type="ECO:0000313" key="2">
    <source>
        <dbReference type="Proteomes" id="UP001374535"/>
    </source>
</evidence>
<gene>
    <name evidence="1" type="ORF">V8G54_010088</name>
</gene>
<accession>A0AAQ3NXW4</accession>
<sequence>MVEEVVEPNFFTFPRVLKVYAGIGFVRLGEEVHCHLVRVGFVIHGFVLNTLVDMYLKCSDIVKAQKIFDRIPHKDPISCNAMLTTYVHHDLEIGAKRHVGYSWNSIISPRYKRREAFAFLEQMEEAGVQPDKITFFSILLACAHIVLAYSVIVDGMGFEAAGVTLWGSLLHNYTGEIAPNRLFDLEPKNKHNFVLLMGIYENASILEDMERVIMMMVDRRLNY</sequence>
<dbReference type="PANTHER" id="PTHR47926:SF468">
    <property type="entry name" value="PENTATRICOPEPTIDE REPEAT-CONTAINING PROTEIN"/>
    <property type="match status" value="1"/>
</dbReference>
<dbReference type="InterPro" id="IPR046960">
    <property type="entry name" value="PPR_At4g14850-like_plant"/>
</dbReference>
<dbReference type="AlphaFoldDB" id="A0AAQ3NXW4"/>
<name>A0AAQ3NXW4_VIGMU</name>
<organism evidence="1 2">
    <name type="scientific">Vigna mungo</name>
    <name type="common">Black gram</name>
    <name type="synonym">Phaseolus mungo</name>
    <dbReference type="NCBI Taxonomy" id="3915"/>
    <lineage>
        <taxon>Eukaryota</taxon>
        <taxon>Viridiplantae</taxon>
        <taxon>Streptophyta</taxon>
        <taxon>Embryophyta</taxon>
        <taxon>Tracheophyta</taxon>
        <taxon>Spermatophyta</taxon>
        <taxon>Magnoliopsida</taxon>
        <taxon>eudicotyledons</taxon>
        <taxon>Gunneridae</taxon>
        <taxon>Pentapetalae</taxon>
        <taxon>rosids</taxon>
        <taxon>fabids</taxon>
        <taxon>Fabales</taxon>
        <taxon>Fabaceae</taxon>
        <taxon>Papilionoideae</taxon>
        <taxon>50 kb inversion clade</taxon>
        <taxon>NPAAA clade</taxon>
        <taxon>indigoferoid/millettioid clade</taxon>
        <taxon>Phaseoleae</taxon>
        <taxon>Vigna</taxon>
    </lineage>
</organism>
<reference evidence="1 2" key="1">
    <citation type="journal article" date="2023" name="Life. Sci Alliance">
        <title>Evolutionary insights into 3D genome organization and epigenetic landscape of Vigna mungo.</title>
        <authorList>
            <person name="Junaid A."/>
            <person name="Singh B."/>
            <person name="Bhatia S."/>
        </authorList>
    </citation>
    <scope>NUCLEOTIDE SEQUENCE [LARGE SCALE GENOMIC DNA]</scope>
    <source>
        <strain evidence="1">Urdbean</strain>
    </source>
</reference>
<dbReference type="Gene3D" id="1.25.40.10">
    <property type="entry name" value="Tetratricopeptide repeat domain"/>
    <property type="match status" value="1"/>
</dbReference>
<protein>
    <recommendedName>
        <fullName evidence="3">Pentatricopeptide repeat-containing protein</fullName>
    </recommendedName>
</protein>
<evidence type="ECO:0000313" key="1">
    <source>
        <dbReference type="EMBL" id="WVZ17106.1"/>
    </source>
</evidence>
<keyword evidence="2" id="KW-1185">Reference proteome</keyword>
<dbReference type="PANTHER" id="PTHR47926">
    <property type="entry name" value="PENTATRICOPEPTIDE REPEAT-CONTAINING PROTEIN"/>
    <property type="match status" value="1"/>
</dbReference>